<name>A0AAQ3X825_PASNO</name>
<evidence type="ECO:0000313" key="3">
    <source>
        <dbReference type="Proteomes" id="UP001341281"/>
    </source>
</evidence>
<protein>
    <submittedName>
        <fullName evidence="2">Uncharacterized protein</fullName>
    </submittedName>
</protein>
<evidence type="ECO:0000313" key="2">
    <source>
        <dbReference type="EMBL" id="WVZ88001.1"/>
    </source>
</evidence>
<dbReference type="EMBL" id="CP144752">
    <property type="protein sequence ID" value="WVZ88001.1"/>
    <property type="molecule type" value="Genomic_DNA"/>
</dbReference>
<feature type="region of interest" description="Disordered" evidence="1">
    <location>
        <begin position="48"/>
        <end position="92"/>
    </location>
</feature>
<feature type="compositionally biased region" description="Low complexity" evidence="1">
    <location>
        <begin position="51"/>
        <end position="68"/>
    </location>
</feature>
<organism evidence="2 3">
    <name type="scientific">Paspalum notatum var. saurae</name>
    <dbReference type="NCBI Taxonomy" id="547442"/>
    <lineage>
        <taxon>Eukaryota</taxon>
        <taxon>Viridiplantae</taxon>
        <taxon>Streptophyta</taxon>
        <taxon>Embryophyta</taxon>
        <taxon>Tracheophyta</taxon>
        <taxon>Spermatophyta</taxon>
        <taxon>Magnoliopsida</taxon>
        <taxon>Liliopsida</taxon>
        <taxon>Poales</taxon>
        <taxon>Poaceae</taxon>
        <taxon>PACMAD clade</taxon>
        <taxon>Panicoideae</taxon>
        <taxon>Andropogonodae</taxon>
        <taxon>Paspaleae</taxon>
        <taxon>Paspalinae</taxon>
        <taxon>Paspalum</taxon>
    </lineage>
</organism>
<accession>A0AAQ3X825</accession>
<reference evidence="2 3" key="1">
    <citation type="submission" date="2024-02" db="EMBL/GenBank/DDBJ databases">
        <title>High-quality chromosome-scale genome assembly of Pensacola bahiagrass (Paspalum notatum Flugge var. saurae).</title>
        <authorList>
            <person name="Vega J.M."/>
            <person name="Podio M."/>
            <person name="Orjuela J."/>
            <person name="Siena L.A."/>
            <person name="Pessino S.C."/>
            <person name="Combes M.C."/>
            <person name="Mariac C."/>
            <person name="Albertini E."/>
            <person name="Pupilli F."/>
            <person name="Ortiz J.P.A."/>
            <person name="Leblanc O."/>
        </authorList>
    </citation>
    <scope>NUCLEOTIDE SEQUENCE [LARGE SCALE GENOMIC DNA]</scope>
    <source>
        <strain evidence="2">R1</strain>
        <tissue evidence="2">Leaf</tissue>
    </source>
</reference>
<evidence type="ECO:0000256" key="1">
    <source>
        <dbReference type="SAM" id="MobiDB-lite"/>
    </source>
</evidence>
<sequence>MPDGTGPAKLVSERSRWVSSVSCSKPTAGSCDKLKSLPERLRSLSEVKLNSAGSRPPAACRSRPPRSSLVTRPSVPPQLTPSQRQQSVPGIHDWKVVESPPVLLKESFSRRSDEACSSRQGTGELLLAITASVV</sequence>
<dbReference type="AlphaFoldDB" id="A0AAQ3X825"/>
<gene>
    <name evidence="2" type="ORF">U9M48_034563</name>
</gene>
<proteinExistence type="predicted"/>
<dbReference type="Proteomes" id="UP001341281">
    <property type="component" value="Chromosome 08"/>
</dbReference>
<keyword evidence="3" id="KW-1185">Reference proteome</keyword>